<dbReference type="Proteomes" id="UP000004956">
    <property type="component" value="Unassembled WGS sequence"/>
</dbReference>
<name>H3KHQ9_9BURK</name>
<dbReference type="EMBL" id="AFBQ01000347">
    <property type="protein sequence ID" value="EHY30367.1"/>
    <property type="molecule type" value="Genomic_DNA"/>
</dbReference>
<evidence type="ECO:0000313" key="1">
    <source>
        <dbReference type="EMBL" id="EHY30367.1"/>
    </source>
</evidence>
<protein>
    <submittedName>
        <fullName evidence="1">Uncharacterized protein</fullName>
    </submittedName>
</protein>
<reference evidence="1 2" key="1">
    <citation type="submission" date="2011-11" db="EMBL/GenBank/DDBJ databases">
        <authorList>
            <person name="Weinstock G."/>
            <person name="Sodergren E."/>
            <person name="Clifton S."/>
            <person name="Fulton L."/>
            <person name="Fulton B."/>
            <person name="Courtney L."/>
            <person name="Fronick C."/>
            <person name="Harrison M."/>
            <person name="Strong C."/>
            <person name="Farmer C."/>
            <person name="Delahaunty K."/>
            <person name="Markovic C."/>
            <person name="Hall O."/>
            <person name="Minx P."/>
            <person name="Tomlinson C."/>
            <person name="Mitreva M."/>
            <person name="Hou S."/>
            <person name="Chen J."/>
            <person name="Wollam A."/>
            <person name="Pepin K.H."/>
            <person name="Johnson M."/>
            <person name="Bhonagiri V."/>
            <person name="Zhang X."/>
            <person name="Suruliraj S."/>
            <person name="Warren W."/>
            <person name="Chinwalla A."/>
            <person name="Mardis E.R."/>
            <person name="Wilson R.K."/>
        </authorList>
    </citation>
    <scope>NUCLEOTIDE SEQUENCE [LARGE SCALE GENOMIC DNA]</scope>
    <source>
        <strain evidence="1 2">YIT 11816</strain>
    </source>
</reference>
<dbReference type="HOGENOM" id="CLU_3297559_0_0_4"/>
<comment type="caution">
    <text evidence="1">The sequence shown here is derived from an EMBL/GenBank/DDBJ whole genome shotgun (WGS) entry which is preliminary data.</text>
</comment>
<dbReference type="STRING" id="762967.HMPREF9440_02305"/>
<gene>
    <name evidence="1" type="ORF">HMPREF9440_02305</name>
</gene>
<sequence length="40" mass="4595">MVLTMTNTDTLRTHAGEAGSTALSMTLRWWHRFETMRARG</sequence>
<dbReference type="PATRIC" id="fig|762967.3.peg.1818"/>
<evidence type="ECO:0000313" key="2">
    <source>
        <dbReference type="Proteomes" id="UP000004956"/>
    </source>
</evidence>
<organism evidence="1 2">
    <name type="scientific">Sutterella parvirubra YIT 11816</name>
    <dbReference type="NCBI Taxonomy" id="762967"/>
    <lineage>
        <taxon>Bacteria</taxon>
        <taxon>Pseudomonadati</taxon>
        <taxon>Pseudomonadota</taxon>
        <taxon>Betaproteobacteria</taxon>
        <taxon>Burkholderiales</taxon>
        <taxon>Sutterellaceae</taxon>
        <taxon>Sutterella</taxon>
    </lineage>
</organism>
<keyword evidence="2" id="KW-1185">Reference proteome</keyword>
<proteinExistence type="predicted"/>
<accession>H3KHQ9</accession>
<dbReference type="AlphaFoldDB" id="H3KHQ9"/>